<dbReference type="Pfam" id="PF03401">
    <property type="entry name" value="TctC"/>
    <property type="match status" value="1"/>
</dbReference>
<protein>
    <submittedName>
        <fullName evidence="2">Tripartite tricarboxylate transporter substrate binding protein</fullName>
    </submittedName>
</protein>
<organism evidence="2 3">
    <name type="scientific">Belnapia arida</name>
    <dbReference type="NCBI Taxonomy" id="2804533"/>
    <lineage>
        <taxon>Bacteria</taxon>
        <taxon>Pseudomonadati</taxon>
        <taxon>Pseudomonadota</taxon>
        <taxon>Alphaproteobacteria</taxon>
        <taxon>Acetobacterales</taxon>
        <taxon>Roseomonadaceae</taxon>
        <taxon>Belnapia</taxon>
    </lineage>
</organism>
<comment type="caution">
    <text evidence="2">The sequence shown here is derived from an EMBL/GenBank/DDBJ whole genome shotgun (WGS) entry which is preliminary data.</text>
</comment>
<proteinExistence type="inferred from homology"/>
<dbReference type="PIRSF" id="PIRSF017082">
    <property type="entry name" value="YflP"/>
    <property type="match status" value="1"/>
</dbReference>
<dbReference type="Gene3D" id="3.40.190.10">
    <property type="entry name" value="Periplasmic binding protein-like II"/>
    <property type="match status" value="1"/>
</dbReference>
<dbReference type="InterPro" id="IPR005064">
    <property type="entry name" value="BUG"/>
</dbReference>
<dbReference type="PANTHER" id="PTHR42928:SF5">
    <property type="entry name" value="BLR1237 PROTEIN"/>
    <property type="match status" value="1"/>
</dbReference>
<dbReference type="Gene3D" id="3.40.190.150">
    <property type="entry name" value="Bordetella uptake gene, domain 1"/>
    <property type="match status" value="1"/>
</dbReference>
<accession>A0ABS1U2Q6</accession>
<dbReference type="EMBL" id="JAETWB010000004">
    <property type="protein sequence ID" value="MBL6078825.1"/>
    <property type="molecule type" value="Genomic_DNA"/>
</dbReference>
<gene>
    <name evidence="2" type="ORF">JMJ56_12470</name>
</gene>
<dbReference type="PANTHER" id="PTHR42928">
    <property type="entry name" value="TRICARBOXYLATE-BINDING PROTEIN"/>
    <property type="match status" value="1"/>
</dbReference>
<dbReference type="Proteomes" id="UP000660885">
    <property type="component" value="Unassembled WGS sequence"/>
</dbReference>
<sequence>MSTAHRAAAAEGWRPSQTVRIVVPGAPGGTTDLMARFLASHLQSRWSQNIVVDNRSGGGGTVGTLEAVRSRPDGHTILLGNIGPQAIVYSLIRGMQYQPSDLIPVSGMIRGPNVLVVNPTLPVRSVPEFVAYLRKNPDRLSYGTSGLGQSVHISGVLFHQLIGVPGTAAHFRGSAPAQVSLIGNDVQYMFDNLPTMVEHIRSGKVRSLAVTSADRNNQLPDLPTLRETMPELAGYDVNTWFGAFHPAGTPAAVVQALNAEMKVLLDGPDTRTRFAGLGGVPDHRSPAEYGAFVQSEIEKWGTVLKKEGLQVDAD</sequence>
<evidence type="ECO:0000313" key="3">
    <source>
        <dbReference type="Proteomes" id="UP000660885"/>
    </source>
</evidence>
<name>A0ABS1U2Q6_9PROT</name>
<evidence type="ECO:0000313" key="2">
    <source>
        <dbReference type="EMBL" id="MBL6078825.1"/>
    </source>
</evidence>
<dbReference type="InterPro" id="IPR042100">
    <property type="entry name" value="Bug_dom1"/>
</dbReference>
<dbReference type="CDD" id="cd07012">
    <property type="entry name" value="PBP2_Bug_TTT"/>
    <property type="match status" value="1"/>
</dbReference>
<keyword evidence="3" id="KW-1185">Reference proteome</keyword>
<reference evidence="2 3" key="1">
    <citation type="submission" date="2021-01" db="EMBL/GenBank/DDBJ databases">
        <title>Belnapia mucosa sp. nov. and Belnapia arida sp. nov., isolated from the Tabernas Desert (Almeria, Spain).</title>
        <authorList>
            <person name="Molina-Menor E."/>
            <person name="Vidal-Verdu A."/>
            <person name="Calonge A."/>
            <person name="Satari L."/>
            <person name="Pereto J."/>
            <person name="Porcar M."/>
        </authorList>
    </citation>
    <scope>NUCLEOTIDE SEQUENCE [LARGE SCALE GENOMIC DNA]</scope>
    <source>
        <strain evidence="2 3">T18</strain>
    </source>
</reference>
<evidence type="ECO:0000256" key="1">
    <source>
        <dbReference type="ARBA" id="ARBA00006987"/>
    </source>
</evidence>
<comment type="similarity">
    <text evidence="1">Belongs to the UPF0065 (bug) family.</text>
</comment>